<evidence type="ECO:0000313" key="2">
    <source>
        <dbReference type="Proteomes" id="UP001187471"/>
    </source>
</evidence>
<protein>
    <submittedName>
        <fullName evidence="1">Uncharacterized protein</fullName>
    </submittedName>
</protein>
<dbReference type="EMBL" id="JAVXUO010000057">
    <property type="protein sequence ID" value="KAK2995774.1"/>
    <property type="molecule type" value="Genomic_DNA"/>
</dbReference>
<dbReference type="PANTHER" id="PTHR37743:SF1">
    <property type="entry name" value="ARM REPEAT SUPERFAMILY PROTEIN"/>
    <property type="match status" value="1"/>
</dbReference>
<dbReference type="AlphaFoldDB" id="A0AA88USF1"/>
<keyword evidence="2" id="KW-1185">Reference proteome</keyword>
<accession>A0AA88USF1</accession>
<gene>
    <name evidence="1" type="ORF">RJ640_010750</name>
</gene>
<comment type="caution">
    <text evidence="1">The sequence shown here is derived from an EMBL/GenBank/DDBJ whole genome shotgun (WGS) entry which is preliminary data.</text>
</comment>
<proteinExistence type="predicted"/>
<reference evidence="1" key="1">
    <citation type="submission" date="2022-12" db="EMBL/GenBank/DDBJ databases">
        <title>Draft genome assemblies for two species of Escallonia (Escalloniales).</title>
        <authorList>
            <person name="Chanderbali A."/>
            <person name="Dervinis C."/>
            <person name="Anghel I."/>
            <person name="Soltis D."/>
            <person name="Soltis P."/>
            <person name="Zapata F."/>
        </authorList>
    </citation>
    <scope>NUCLEOTIDE SEQUENCE</scope>
    <source>
        <strain evidence="1">UCBG92.1500</strain>
        <tissue evidence="1">Leaf</tissue>
    </source>
</reference>
<dbReference type="Proteomes" id="UP001187471">
    <property type="component" value="Unassembled WGS sequence"/>
</dbReference>
<sequence>MEILVEDWNLLVGPLVDKMLAEPSNATIVKFLSYLSEHLAEAAEVVFQRLLLHTRRQNV</sequence>
<name>A0AA88USF1_9ASTE</name>
<organism evidence="1 2">
    <name type="scientific">Escallonia rubra</name>
    <dbReference type="NCBI Taxonomy" id="112253"/>
    <lineage>
        <taxon>Eukaryota</taxon>
        <taxon>Viridiplantae</taxon>
        <taxon>Streptophyta</taxon>
        <taxon>Embryophyta</taxon>
        <taxon>Tracheophyta</taxon>
        <taxon>Spermatophyta</taxon>
        <taxon>Magnoliopsida</taxon>
        <taxon>eudicotyledons</taxon>
        <taxon>Gunneridae</taxon>
        <taxon>Pentapetalae</taxon>
        <taxon>asterids</taxon>
        <taxon>campanulids</taxon>
        <taxon>Escalloniales</taxon>
        <taxon>Escalloniaceae</taxon>
        <taxon>Escallonia</taxon>
    </lineage>
</organism>
<evidence type="ECO:0000313" key="1">
    <source>
        <dbReference type="EMBL" id="KAK2995774.1"/>
    </source>
</evidence>
<dbReference type="PANTHER" id="PTHR37743">
    <property type="entry name" value="ARM REPEAT SUPERFAMILY PROTEIN"/>
    <property type="match status" value="1"/>
</dbReference>